<comment type="caution">
    <text evidence="1">The sequence shown here is derived from an EMBL/GenBank/DDBJ whole genome shotgun (WGS) entry which is preliminary data.</text>
</comment>
<keyword evidence="3" id="KW-1185">Reference proteome</keyword>
<reference evidence="1 3" key="1">
    <citation type="journal article" date="2019" name="Sci. Rep.">
        <title>Orb-weaving spider Araneus ventricosus genome elucidates the spidroin gene catalogue.</title>
        <authorList>
            <person name="Kono N."/>
            <person name="Nakamura H."/>
            <person name="Ohtoshi R."/>
            <person name="Moran D.A.P."/>
            <person name="Shinohara A."/>
            <person name="Yoshida Y."/>
            <person name="Fujiwara M."/>
            <person name="Mori M."/>
            <person name="Tomita M."/>
            <person name="Arakawa K."/>
        </authorList>
    </citation>
    <scope>NUCLEOTIDE SEQUENCE [LARGE SCALE GENOMIC DNA]</scope>
</reference>
<protein>
    <submittedName>
        <fullName evidence="1">Uncharacterized protein</fullName>
    </submittedName>
</protein>
<dbReference type="AlphaFoldDB" id="A0A4Y2NYV3"/>
<gene>
    <name evidence="2" type="ORF">AVEN_182387_1</name>
    <name evidence="1" type="ORF">AVEN_82236_1</name>
</gene>
<dbReference type="EMBL" id="BGPR01012202">
    <property type="protein sequence ID" value="GBN55017.1"/>
    <property type="molecule type" value="Genomic_DNA"/>
</dbReference>
<name>A0A4Y2NYV3_ARAVE</name>
<evidence type="ECO:0000313" key="3">
    <source>
        <dbReference type="Proteomes" id="UP000499080"/>
    </source>
</evidence>
<dbReference type="Proteomes" id="UP000499080">
    <property type="component" value="Unassembled WGS sequence"/>
</dbReference>
<organism evidence="1 3">
    <name type="scientific">Araneus ventricosus</name>
    <name type="common">Orbweaver spider</name>
    <name type="synonym">Epeira ventricosa</name>
    <dbReference type="NCBI Taxonomy" id="182803"/>
    <lineage>
        <taxon>Eukaryota</taxon>
        <taxon>Metazoa</taxon>
        <taxon>Ecdysozoa</taxon>
        <taxon>Arthropoda</taxon>
        <taxon>Chelicerata</taxon>
        <taxon>Arachnida</taxon>
        <taxon>Araneae</taxon>
        <taxon>Araneomorphae</taxon>
        <taxon>Entelegynae</taxon>
        <taxon>Araneoidea</taxon>
        <taxon>Araneidae</taxon>
        <taxon>Araneus</taxon>
    </lineage>
</organism>
<sequence length="133" mass="15271">MCLGTETLKLMICLWHRMFHERGEVGRGGRHELCSGMNNAGYFGSSDLSFYVLIFWTPEMVRKHEAALGGIFKRRARFSTGTAVVRVFSELEKIGWEGSVPWDKLNDLSRLVMISKSYLLYDLLSLFCGRVQR</sequence>
<evidence type="ECO:0000313" key="1">
    <source>
        <dbReference type="EMBL" id="GBN44042.1"/>
    </source>
</evidence>
<dbReference type="EMBL" id="BGPR01130201">
    <property type="protein sequence ID" value="GBN44042.1"/>
    <property type="molecule type" value="Genomic_DNA"/>
</dbReference>
<accession>A0A4Y2NYV3</accession>
<evidence type="ECO:0000313" key="2">
    <source>
        <dbReference type="EMBL" id="GBN55017.1"/>
    </source>
</evidence>
<proteinExistence type="predicted"/>